<evidence type="ECO:0000313" key="2">
    <source>
        <dbReference type="Proteomes" id="UP000242287"/>
    </source>
</evidence>
<dbReference type="AlphaFoldDB" id="A0A2A9NAS0"/>
<feature type="non-terminal residue" evidence="1">
    <location>
        <position position="1"/>
    </location>
</feature>
<sequence length="207" mass="23436">ICPIVLSVVNVKAEVFNEFLVHPFGLAICLWMICSRIDPIYFSHKPRHELGTAVTNNLSREAMFFKDKVSIKSGCPFTGDIGVGGYEIRLFSEPVDHYHDRVISLGFWKRAYKIYGNGMPGFRWNFIRVEGCSFSLAVWFICSTTLTSFDISFHVRFHVGPPVVSGNKLNGFSYSRVAFGCPTVAYHDDEIADFPVNRYVDSFLPVD</sequence>
<dbReference type="Proteomes" id="UP000242287">
    <property type="component" value="Unassembled WGS sequence"/>
</dbReference>
<organism evidence="1 2">
    <name type="scientific">Amanita thiersii Skay4041</name>
    <dbReference type="NCBI Taxonomy" id="703135"/>
    <lineage>
        <taxon>Eukaryota</taxon>
        <taxon>Fungi</taxon>
        <taxon>Dikarya</taxon>
        <taxon>Basidiomycota</taxon>
        <taxon>Agaricomycotina</taxon>
        <taxon>Agaricomycetes</taxon>
        <taxon>Agaricomycetidae</taxon>
        <taxon>Agaricales</taxon>
        <taxon>Pluteineae</taxon>
        <taxon>Amanitaceae</taxon>
        <taxon>Amanita</taxon>
    </lineage>
</organism>
<proteinExistence type="predicted"/>
<protein>
    <submittedName>
        <fullName evidence="1">Uncharacterized protein</fullName>
    </submittedName>
</protein>
<accession>A0A2A9NAS0</accession>
<gene>
    <name evidence="1" type="ORF">AMATHDRAFT_166221</name>
</gene>
<evidence type="ECO:0000313" key="1">
    <source>
        <dbReference type="EMBL" id="PFH44812.1"/>
    </source>
</evidence>
<keyword evidence="2" id="KW-1185">Reference proteome</keyword>
<name>A0A2A9NAS0_9AGAR</name>
<reference evidence="1 2" key="1">
    <citation type="submission" date="2014-02" db="EMBL/GenBank/DDBJ databases">
        <title>Transposable element dynamics among asymbiotic and ectomycorrhizal Amanita fungi.</title>
        <authorList>
            <consortium name="DOE Joint Genome Institute"/>
            <person name="Hess J."/>
            <person name="Skrede I."/>
            <person name="Wolfe B."/>
            <person name="LaButti K."/>
            <person name="Ohm R.A."/>
            <person name="Grigoriev I.V."/>
            <person name="Pringle A."/>
        </authorList>
    </citation>
    <scope>NUCLEOTIDE SEQUENCE [LARGE SCALE GENOMIC DNA]</scope>
    <source>
        <strain evidence="1 2">SKay4041</strain>
    </source>
</reference>
<dbReference type="EMBL" id="KZ302825">
    <property type="protein sequence ID" value="PFH44812.1"/>
    <property type="molecule type" value="Genomic_DNA"/>
</dbReference>